<evidence type="ECO:0000256" key="1">
    <source>
        <dbReference type="SAM" id="MobiDB-lite"/>
    </source>
</evidence>
<gene>
    <name evidence="3" type="ORF">RSOLAG22IIIB_02009</name>
</gene>
<dbReference type="Gene3D" id="2.170.270.10">
    <property type="entry name" value="SET domain"/>
    <property type="match status" value="1"/>
</dbReference>
<reference evidence="3 4" key="1">
    <citation type="submission" date="2015-07" db="EMBL/GenBank/DDBJ databases">
        <authorList>
            <person name="Noorani M."/>
        </authorList>
    </citation>
    <scope>NUCLEOTIDE SEQUENCE [LARGE SCALE GENOMIC DNA]</scope>
    <source>
        <strain evidence="3">BBA 69670</strain>
    </source>
</reference>
<proteinExistence type="predicted"/>
<dbReference type="PANTHER" id="PTHR47332">
    <property type="entry name" value="SET DOMAIN-CONTAINING PROTEIN 5"/>
    <property type="match status" value="1"/>
</dbReference>
<keyword evidence="4" id="KW-1185">Reference proteome</keyword>
<name>A0A0K6GBM8_9AGAM</name>
<evidence type="ECO:0000259" key="2">
    <source>
        <dbReference type="PROSITE" id="PS50280"/>
    </source>
</evidence>
<feature type="domain" description="SET" evidence="2">
    <location>
        <begin position="71"/>
        <end position="214"/>
    </location>
</feature>
<dbReference type="InterPro" id="IPR053185">
    <property type="entry name" value="SET_domain_protein"/>
</dbReference>
<organism evidence="3 4">
    <name type="scientific">Rhizoctonia solani</name>
    <dbReference type="NCBI Taxonomy" id="456999"/>
    <lineage>
        <taxon>Eukaryota</taxon>
        <taxon>Fungi</taxon>
        <taxon>Dikarya</taxon>
        <taxon>Basidiomycota</taxon>
        <taxon>Agaricomycotina</taxon>
        <taxon>Agaricomycetes</taxon>
        <taxon>Cantharellales</taxon>
        <taxon>Ceratobasidiaceae</taxon>
        <taxon>Rhizoctonia</taxon>
    </lineage>
</organism>
<dbReference type="AlphaFoldDB" id="A0A0K6GBM8"/>
<protein>
    <recommendedName>
        <fullName evidence="2">SET domain-containing protein</fullName>
    </recommendedName>
</protein>
<dbReference type="Gene3D" id="1.25.40.10">
    <property type="entry name" value="Tetratricopeptide repeat domain"/>
    <property type="match status" value="1"/>
</dbReference>
<dbReference type="Pfam" id="PF00856">
    <property type="entry name" value="SET"/>
    <property type="match status" value="1"/>
</dbReference>
<feature type="region of interest" description="Disordered" evidence="1">
    <location>
        <begin position="1"/>
        <end position="22"/>
    </location>
</feature>
<feature type="region of interest" description="Disordered" evidence="1">
    <location>
        <begin position="346"/>
        <end position="370"/>
    </location>
</feature>
<dbReference type="InterPro" id="IPR001214">
    <property type="entry name" value="SET_dom"/>
</dbReference>
<evidence type="ECO:0000313" key="3">
    <source>
        <dbReference type="EMBL" id="CUA76003.1"/>
    </source>
</evidence>
<dbReference type="SUPFAM" id="SSF82199">
    <property type="entry name" value="SET domain"/>
    <property type="match status" value="1"/>
</dbReference>
<accession>A0A0K6GBM8</accession>
<dbReference type="PROSITE" id="PS50280">
    <property type="entry name" value="SET"/>
    <property type="match status" value="1"/>
</dbReference>
<dbReference type="CDD" id="cd20071">
    <property type="entry name" value="SET_SMYD"/>
    <property type="match status" value="1"/>
</dbReference>
<dbReference type="Proteomes" id="UP000044841">
    <property type="component" value="Unassembled WGS sequence"/>
</dbReference>
<dbReference type="PANTHER" id="PTHR47332:SF4">
    <property type="entry name" value="SET DOMAIN-CONTAINING PROTEIN 5"/>
    <property type="match status" value="1"/>
</dbReference>
<dbReference type="InterPro" id="IPR011990">
    <property type="entry name" value="TPR-like_helical_dom_sf"/>
</dbReference>
<dbReference type="SMART" id="SM00317">
    <property type="entry name" value="SET"/>
    <property type="match status" value="1"/>
</dbReference>
<dbReference type="InterPro" id="IPR046341">
    <property type="entry name" value="SET_dom_sf"/>
</dbReference>
<sequence>MSVAPKTTKGMGNAKSNKPSRQKNTPILPALLVAVIGIAAVNIFAPDAVATIYGLFTTPFKSSPSSELSVPPFDVVDIPGRGKGIIASRDIKQGELIIKEKPLFIVPTRPGMNPSELIRSTVAALPPNDQSAFFALSYAKPNVSAPDIPFEIFQTNAISAGQRGTGLFPRTARLNHGCSKAFAAVYSWRDAEGILVVHAIRDISKGQEILTTYTNTKRRRSERRAHLRAVYHFDCACSVCALPKEESAASDRRLGQMADAYSMFSMWGTDSIKGAEAIKLAKRIWSIGDTEGYISERGQLAADAAHVAAAHKDAEAARQWATLANKWYGIELGADSQQCKVAQRTMRSPESHGAWGTRDLETVGGPEGLS</sequence>
<dbReference type="EMBL" id="CYGV01001622">
    <property type="protein sequence ID" value="CUA76003.1"/>
    <property type="molecule type" value="Genomic_DNA"/>
</dbReference>
<evidence type="ECO:0000313" key="4">
    <source>
        <dbReference type="Proteomes" id="UP000044841"/>
    </source>
</evidence>